<dbReference type="InterPro" id="IPR044992">
    <property type="entry name" value="ChyE-like"/>
</dbReference>
<dbReference type="InterPro" id="IPR017926">
    <property type="entry name" value="GATASE"/>
</dbReference>
<dbReference type="PANTHER" id="PTHR42695">
    <property type="entry name" value="GLUTAMINE AMIDOTRANSFERASE YLR126C-RELATED"/>
    <property type="match status" value="1"/>
</dbReference>
<protein>
    <recommendedName>
        <fullName evidence="1">Glutamine amidotransferase domain-containing protein</fullName>
    </recommendedName>
</protein>
<dbReference type="PRINTS" id="PR00099">
    <property type="entry name" value="CPSGATASE"/>
</dbReference>
<dbReference type="Pfam" id="PF00117">
    <property type="entry name" value="GATase"/>
    <property type="match status" value="1"/>
</dbReference>
<evidence type="ECO:0000259" key="1">
    <source>
        <dbReference type="Pfam" id="PF00117"/>
    </source>
</evidence>
<organism evidence="2 3">
    <name type="scientific">Shewanella japonica</name>
    <dbReference type="NCBI Taxonomy" id="93973"/>
    <lineage>
        <taxon>Bacteria</taxon>
        <taxon>Pseudomonadati</taxon>
        <taxon>Pseudomonadota</taxon>
        <taxon>Gammaproteobacteria</taxon>
        <taxon>Alteromonadales</taxon>
        <taxon>Shewanellaceae</taxon>
        <taxon>Shewanella</taxon>
    </lineage>
</organism>
<dbReference type="InterPro" id="IPR029062">
    <property type="entry name" value="Class_I_gatase-like"/>
</dbReference>
<evidence type="ECO:0000313" key="2">
    <source>
        <dbReference type="EMBL" id="ARD20443.1"/>
    </source>
</evidence>
<name>A0ABN4Y8X1_9GAMM</name>
<dbReference type="EMBL" id="CP020472">
    <property type="protein sequence ID" value="ARD20443.1"/>
    <property type="molecule type" value="Genomic_DNA"/>
</dbReference>
<dbReference type="PROSITE" id="PS51273">
    <property type="entry name" value="GATASE_TYPE_1"/>
    <property type="match status" value="1"/>
</dbReference>
<keyword evidence="3" id="KW-1185">Reference proteome</keyword>
<dbReference type="PRINTS" id="PR00096">
    <property type="entry name" value="GATASE"/>
</dbReference>
<dbReference type="Proteomes" id="UP000191820">
    <property type="component" value="Chromosome"/>
</dbReference>
<dbReference type="RefSeq" id="WP_080914541.1">
    <property type="nucleotide sequence ID" value="NZ_CP020472.1"/>
</dbReference>
<dbReference type="SUPFAM" id="SSF52317">
    <property type="entry name" value="Class I glutamine amidotransferase-like"/>
    <property type="match status" value="1"/>
</dbReference>
<dbReference type="CDD" id="cd01741">
    <property type="entry name" value="GATase1_1"/>
    <property type="match status" value="1"/>
</dbReference>
<reference evidence="2 3" key="1">
    <citation type="submission" date="2017-03" db="EMBL/GenBank/DDBJ databases">
        <title>Genome sequencing of Shewanella japonica KCTC 22435.</title>
        <authorList>
            <person name="Kim K.M."/>
        </authorList>
    </citation>
    <scope>NUCLEOTIDE SEQUENCE [LARGE SCALE GENOMIC DNA]</scope>
    <source>
        <strain evidence="2 3">KCTC 22435</strain>
    </source>
</reference>
<feature type="domain" description="Glutamine amidotransferase" evidence="1">
    <location>
        <begin position="45"/>
        <end position="185"/>
    </location>
</feature>
<sequence length="237" mass="26770">MGSLSLAIIQHHQAEGPGRISDWCKLSGNKITRFMAPDGCLPDLNQFGGIIILGGPMDVEDNPRWMQKERSLIHSAIEINKPLIGICLGSQLLASVLGAKIYPLKQAELGWYDLRVNANVSSASLANKNLINLAVPQWHYFGFNFDSHLAPLTHKSVEIKAYSSLCPQQVFRHQQQYGIQFHPEWDAVQLAYLQQAFSEQCPEDLYAKSRMNEQTQLQHWFFNLLDTVFRSAITSDD</sequence>
<proteinExistence type="predicted"/>
<dbReference type="Gene3D" id="3.40.50.880">
    <property type="match status" value="1"/>
</dbReference>
<dbReference type="PANTHER" id="PTHR42695:SF5">
    <property type="entry name" value="GLUTAMINE AMIDOTRANSFERASE YLR126C-RELATED"/>
    <property type="match status" value="1"/>
</dbReference>
<accession>A0ABN4Y8X1</accession>
<evidence type="ECO:0000313" key="3">
    <source>
        <dbReference type="Proteomes" id="UP000191820"/>
    </source>
</evidence>
<gene>
    <name evidence="2" type="ORF">SJ2017_0094</name>
</gene>